<reference evidence="2" key="3">
    <citation type="submission" date="2025-09" db="UniProtKB">
        <authorList>
            <consortium name="Ensembl"/>
        </authorList>
    </citation>
    <scope>IDENTIFICATION</scope>
</reference>
<evidence type="ECO:0000256" key="1">
    <source>
        <dbReference type="SAM" id="Phobius"/>
    </source>
</evidence>
<accession>A0A672FDH9</accession>
<keyword evidence="3" id="KW-1185">Reference proteome</keyword>
<proteinExistence type="predicted"/>
<sequence length="70" mass="7936">MLTCGHQWILSSLFLYPDIDKIRGKMKEFNKLIHKYFMNTITMYLALCPCAFFVEEISSAVGAKEGLGAT</sequence>
<evidence type="ECO:0000313" key="3">
    <source>
        <dbReference type="Proteomes" id="UP000472267"/>
    </source>
</evidence>
<dbReference type="Proteomes" id="UP000472267">
    <property type="component" value="Chromosome 14"/>
</dbReference>
<dbReference type="InParanoid" id="A0A672FDH9"/>
<dbReference type="AlphaFoldDB" id="A0A672FDH9"/>
<keyword evidence="1" id="KW-0812">Transmembrane</keyword>
<protein>
    <submittedName>
        <fullName evidence="2">Uncharacterized protein</fullName>
    </submittedName>
</protein>
<name>A0A672FDH9_SALFA</name>
<feature type="transmembrane region" description="Helical" evidence="1">
    <location>
        <begin position="36"/>
        <end position="54"/>
    </location>
</feature>
<reference evidence="2" key="1">
    <citation type="submission" date="2019-06" db="EMBL/GenBank/DDBJ databases">
        <authorList>
            <consortium name="Wellcome Sanger Institute Data Sharing"/>
        </authorList>
    </citation>
    <scope>NUCLEOTIDE SEQUENCE [LARGE SCALE GENOMIC DNA]</scope>
</reference>
<keyword evidence="1" id="KW-1133">Transmembrane helix</keyword>
<keyword evidence="1" id="KW-0472">Membrane</keyword>
<organism evidence="2 3">
    <name type="scientific">Salarias fasciatus</name>
    <name type="common">Jewelled blenny</name>
    <name type="synonym">Blennius fasciatus</name>
    <dbReference type="NCBI Taxonomy" id="181472"/>
    <lineage>
        <taxon>Eukaryota</taxon>
        <taxon>Metazoa</taxon>
        <taxon>Chordata</taxon>
        <taxon>Craniata</taxon>
        <taxon>Vertebrata</taxon>
        <taxon>Euteleostomi</taxon>
        <taxon>Actinopterygii</taxon>
        <taxon>Neopterygii</taxon>
        <taxon>Teleostei</taxon>
        <taxon>Neoteleostei</taxon>
        <taxon>Acanthomorphata</taxon>
        <taxon>Ovalentaria</taxon>
        <taxon>Blenniimorphae</taxon>
        <taxon>Blenniiformes</taxon>
        <taxon>Blennioidei</taxon>
        <taxon>Blenniidae</taxon>
        <taxon>Salariinae</taxon>
        <taxon>Salarias</taxon>
    </lineage>
</organism>
<reference evidence="2" key="2">
    <citation type="submission" date="2025-08" db="UniProtKB">
        <authorList>
            <consortium name="Ensembl"/>
        </authorList>
    </citation>
    <scope>IDENTIFICATION</scope>
</reference>
<dbReference type="Ensembl" id="ENSSFAT00005005194.1">
    <property type="protein sequence ID" value="ENSSFAP00005004896.1"/>
    <property type="gene ID" value="ENSSFAG00005003174.1"/>
</dbReference>
<evidence type="ECO:0000313" key="2">
    <source>
        <dbReference type="Ensembl" id="ENSSFAP00005004896.1"/>
    </source>
</evidence>